<feature type="transmembrane region" description="Helical" evidence="1">
    <location>
        <begin position="21"/>
        <end position="42"/>
    </location>
</feature>
<keyword evidence="3" id="KW-1185">Reference proteome</keyword>
<gene>
    <name evidence="2" type="ORF">VO63_09250</name>
</gene>
<evidence type="ECO:0000256" key="1">
    <source>
        <dbReference type="SAM" id="Phobius"/>
    </source>
</evidence>
<accession>A0A2P2GSY7</accession>
<keyword evidence="1" id="KW-1133">Transmembrane helix</keyword>
<dbReference type="RefSeq" id="WP_046907163.1">
    <property type="nucleotide sequence ID" value="NZ_BAAAXG010000026.1"/>
</dbReference>
<dbReference type="AlphaFoldDB" id="A0A2P2GSY7"/>
<keyword evidence="1" id="KW-0472">Membrane</keyword>
<dbReference type="OrthoDB" id="4315160at2"/>
<keyword evidence="1" id="KW-0812">Transmembrane</keyword>
<comment type="caution">
    <text evidence="2">The sequence shown here is derived from an EMBL/GenBank/DDBJ whole genome shotgun (WGS) entry which is preliminary data.</text>
</comment>
<evidence type="ECO:0000313" key="2">
    <source>
        <dbReference type="EMBL" id="KKZ74055.1"/>
    </source>
</evidence>
<dbReference type="EMBL" id="LAQS01000011">
    <property type="protein sequence ID" value="KKZ74055.1"/>
    <property type="molecule type" value="Genomic_DNA"/>
</dbReference>
<reference evidence="2 3" key="1">
    <citation type="submission" date="2015-05" db="EMBL/GenBank/DDBJ databases">
        <title>Draft Genome assembly of Streptomyces showdoensis.</title>
        <authorList>
            <person name="Thapa K.K."/>
            <person name="Metsa-Ketela M."/>
        </authorList>
    </citation>
    <scope>NUCLEOTIDE SEQUENCE [LARGE SCALE GENOMIC DNA]</scope>
    <source>
        <strain evidence="2 3">ATCC 15227</strain>
    </source>
</reference>
<dbReference type="Proteomes" id="UP000265325">
    <property type="component" value="Unassembled WGS sequence"/>
</dbReference>
<feature type="transmembrane region" description="Helical" evidence="1">
    <location>
        <begin position="62"/>
        <end position="83"/>
    </location>
</feature>
<sequence>MSNPVPAAPAPAPAPGRRVRVWALVSAGLLVPATVLAGILALSADHAGRCLGYAENCGSNPGWTYGASLGLAAVALVVALAASRETVRRAALGTQVAAELVFLLLVVTTFA</sequence>
<name>A0A2P2GSY7_STREW</name>
<proteinExistence type="predicted"/>
<protein>
    <submittedName>
        <fullName evidence="2">Uncharacterized protein</fullName>
    </submittedName>
</protein>
<evidence type="ECO:0000313" key="3">
    <source>
        <dbReference type="Proteomes" id="UP000265325"/>
    </source>
</evidence>
<organism evidence="2 3">
    <name type="scientific">Streptomyces showdoensis</name>
    <dbReference type="NCBI Taxonomy" id="68268"/>
    <lineage>
        <taxon>Bacteria</taxon>
        <taxon>Bacillati</taxon>
        <taxon>Actinomycetota</taxon>
        <taxon>Actinomycetes</taxon>
        <taxon>Kitasatosporales</taxon>
        <taxon>Streptomycetaceae</taxon>
        <taxon>Streptomyces</taxon>
    </lineage>
</organism>